<dbReference type="EMBL" id="JAAAHY010000565">
    <property type="protein sequence ID" value="KAF9961985.1"/>
    <property type="molecule type" value="Genomic_DNA"/>
</dbReference>
<accession>A0A9P6J453</accession>
<gene>
    <name evidence="3" type="ORF">BGZ70_008149</name>
</gene>
<dbReference type="PANTHER" id="PTHR48081">
    <property type="entry name" value="AB HYDROLASE SUPERFAMILY PROTEIN C4A8.06C"/>
    <property type="match status" value="1"/>
</dbReference>
<dbReference type="Gene3D" id="3.40.50.1820">
    <property type="entry name" value="alpha/beta hydrolase"/>
    <property type="match status" value="1"/>
</dbReference>
<evidence type="ECO:0000259" key="2">
    <source>
        <dbReference type="Pfam" id="PF07859"/>
    </source>
</evidence>
<feature type="non-terminal residue" evidence="3">
    <location>
        <position position="1"/>
    </location>
</feature>
<dbReference type="InterPro" id="IPR029058">
    <property type="entry name" value="AB_hydrolase_fold"/>
</dbReference>
<dbReference type="Pfam" id="PF07859">
    <property type="entry name" value="Abhydrolase_3"/>
    <property type="match status" value="1"/>
</dbReference>
<dbReference type="Proteomes" id="UP000738359">
    <property type="component" value="Unassembled WGS sequence"/>
</dbReference>
<dbReference type="InterPro" id="IPR050300">
    <property type="entry name" value="GDXG_lipolytic_enzyme"/>
</dbReference>
<evidence type="ECO:0000313" key="4">
    <source>
        <dbReference type="Proteomes" id="UP000738359"/>
    </source>
</evidence>
<sequence>CNDSYCFCPGPIGTTPFDKGGYMNFTKLHFARNYLCGDAATVPNARNALGKEREWEWYSHLAQHPLVSPVHRADLSDLTNTLIQTGTHDRLVDDNRLYAHKLGTSNPSKLVRIEVYKGMVHVHQVFSVLEAAQVASRNLARFIERSKSYRDAAEDISETVQRHYVTLANAYKISGMVQHKSLDGVEWVIVGDHGKEEARDEGWPLAALAKTWPPNELKEA</sequence>
<reference evidence="3" key="1">
    <citation type="journal article" date="2020" name="Fungal Divers.">
        <title>Resolving the Mortierellaceae phylogeny through synthesis of multi-gene phylogenetics and phylogenomics.</title>
        <authorList>
            <person name="Vandepol N."/>
            <person name="Liber J."/>
            <person name="Desiro A."/>
            <person name="Na H."/>
            <person name="Kennedy M."/>
            <person name="Barry K."/>
            <person name="Grigoriev I.V."/>
            <person name="Miller A.N."/>
            <person name="O'Donnell K."/>
            <person name="Stajich J.E."/>
            <person name="Bonito G."/>
        </authorList>
    </citation>
    <scope>NUCLEOTIDE SEQUENCE</scope>
    <source>
        <strain evidence="3">CK1249</strain>
    </source>
</reference>
<evidence type="ECO:0000256" key="1">
    <source>
        <dbReference type="ARBA" id="ARBA00022801"/>
    </source>
</evidence>
<keyword evidence="4" id="KW-1185">Reference proteome</keyword>
<dbReference type="AlphaFoldDB" id="A0A9P6J453"/>
<proteinExistence type="predicted"/>
<dbReference type="OrthoDB" id="408631at2759"/>
<dbReference type="GO" id="GO:0016787">
    <property type="term" value="F:hydrolase activity"/>
    <property type="evidence" value="ECO:0007669"/>
    <property type="project" value="UniProtKB-KW"/>
</dbReference>
<organism evidence="3 4">
    <name type="scientific">Mortierella alpina</name>
    <name type="common">Oleaginous fungus</name>
    <name type="synonym">Mortierella renispora</name>
    <dbReference type="NCBI Taxonomy" id="64518"/>
    <lineage>
        <taxon>Eukaryota</taxon>
        <taxon>Fungi</taxon>
        <taxon>Fungi incertae sedis</taxon>
        <taxon>Mucoromycota</taxon>
        <taxon>Mortierellomycotina</taxon>
        <taxon>Mortierellomycetes</taxon>
        <taxon>Mortierellales</taxon>
        <taxon>Mortierellaceae</taxon>
        <taxon>Mortierella</taxon>
    </lineage>
</organism>
<keyword evidence="1" id="KW-0378">Hydrolase</keyword>
<protein>
    <recommendedName>
        <fullName evidence="2">Alpha/beta hydrolase fold-3 domain-containing protein</fullName>
    </recommendedName>
</protein>
<comment type="caution">
    <text evidence="3">The sequence shown here is derived from an EMBL/GenBank/DDBJ whole genome shotgun (WGS) entry which is preliminary data.</text>
</comment>
<evidence type="ECO:0000313" key="3">
    <source>
        <dbReference type="EMBL" id="KAF9961985.1"/>
    </source>
</evidence>
<name>A0A9P6J453_MORAP</name>
<dbReference type="SUPFAM" id="SSF53474">
    <property type="entry name" value="alpha/beta-Hydrolases"/>
    <property type="match status" value="1"/>
</dbReference>
<dbReference type="PANTHER" id="PTHR48081:SF8">
    <property type="entry name" value="ALPHA_BETA HYDROLASE FOLD-3 DOMAIN-CONTAINING PROTEIN-RELATED"/>
    <property type="match status" value="1"/>
</dbReference>
<dbReference type="InterPro" id="IPR013094">
    <property type="entry name" value="AB_hydrolase_3"/>
</dbReference>
<feature type="domain" description="Alpha/beta hydrolase fold-3" evidence="2">
    <location>
        <begin position="55"/>
        <end position="122"/>
    </location>
</feature>